<comment type="caution">
    <text evidence="1">The sequence shown here is derived from an EMBL/GenBank/DDBJ whole genome shotgun (WGS) entry which is preliminary data.</text>
</comment>
<evidence type="ECO:0000313" key="2">
    <source>
        <dbReference type="Proteomes" id="UP001372834"/>
    </source>
</evidence>
<dbReference type="Proteomes" id="UP001372834">
    <property type="component" value="Unassembled WGS sequence"/>
</dbReference>
<reference evidence="1 2" key="1">
    <citation type="submission" date="2023-10" db="EMBL/GenBank/DDBJ databases">
        <title>Genomes of two closely related lineages of the louse Polyplax serrata with different host specificities.</title>
        <authorList>
            <person name="Martinu J."/>
            <person name="Tarabai H."/>
            <person name="Stefka J."/>
            <person name="Hypsa V."/>
        </authorList>
    </citation>
    <scope>NUCLEOTIDE SEQUENCE [LARGE SCALE GENOMIC DNA]</scope>
    <source>
        <strain evidence="1">HR10_N</strain>
    </source>
</reference>
<protein>
    <submittedName>
        <fullName evidence="1">Uncharacterized protein</fullName>
    </submittedName>
</protein>
<name>A0AAN8PF42_POLSC</name>
<evidence type="ECO:0000313" key="1">
    <source>
        <dbReference type="EMBL" id="KAK6621112.1"/>
    </source>
</evidence>
<proteinExistence type="predicted"/>
<accession>A0AAN8PF42</accession>
<dbReference type="EMBL" id="JAWJWE010000039">
    <property type="protein sequence ID" value="KAK6621112.1"/>
    <property type="molecule type" value="Genomic_DNA"/>
</dbReference>
<organism evidence="1 2">
    <name type="scientific">Polyplax serrata</name>
    <name type="common">Common mouse louse</name>
    <dbReference type="NCBI Taxonomy" id="468196"/>
    <lineage>
        <taxon>Eukaryota</taxon>
        <taxon>Metazoa</taxon>
        <taxon>Ecdysozoa</taxon>
        <taxon>Arthropoda</taxon>
        <taxon>Hexapoda</taxon>
        <taxon>Insecta</taxon>
        <taxon>Pterygota</taxon>
        <taxon>Neoptera</taxon>
        <taxon>Paraneoptera</taxon>
        <taxon>Psocodea</taxon>
        <taxon>Troctomorpha</taxon>
        <taxon>Phthiraptera</taxon>
        <taxon>Anoplura</taxon>
        <taxon>Polyplacidae</taxon>
        <taxon>Polyplax</taxon>
    </lineage>
</organism>
<sequence>MTVTETELIISQNLDSKITKIRNKETNLYKSVDQINNNLNFSLGGNDKALHILNNIKGRPQNDQRKERPQFITTVKTGVFLDPPHEIAILLGLSRDSKPNKSSLSSSNSISSSETIKASEKPLVMYSYSSRPKVLNRNYHANCLRSKRFTDGLSEIIRDDRRLVMDIAIHCPTKSSCARSTFGLFQLFKEPSRIRLDRFCHFHFYKCISNENEGSNCTWALMEERP</sequence>
<dbReference type="AlphaFoldDB" id="A0AAN8PF42"/>
<gene>
    <name evidence="1" type="ORF">RUM43_011418</name>
</gene>